<sequence>MNPRVHKVPGAAFIVLAAAPGSHAGIRVGDEDFAVKRMVVRVGEHARERVLRAVKRRKTVKINVKHQIAVNE</sequence>
<dbReference type="EMBL" id="VSSQ01102852">
    <property type="protein sequence ID" value="MPN44041.1"/>
    <property type="molecule type" value="Genomic_DNA"/>
</dbReference>
<reference evidence="1" key="1">
    <citation type="submission" date="2019-08" db="EMBL/GenBank/DDBJ databases">
        <authorList>
            <person name="Kucharzyk K."/>
            <person name="Murdoch R.W."/>
            <person name="Higgins S."/>
            <person name="Loffler F."/>
        </authorList>
    </citation>
    <scope>NUCLEOTIDE SEQUENCE</scope>
</reference>
<gene>
    <name evidence="1" type="ORF">SDC9_191602</name>
</gene>
<organism evidence="1">
    <name type="scientific">bioreactor metagenome</name>
    <dbReference type="NCBI Taxonomy" id="1076179"/>
    <lineage>
        <taxon>unclassified sequences</taxon>
        <taxon>metagenomes</taxon>
        <taxon>ecological metagenomes</taxon>
    </lineage>
</organism>
<name>A0A645HYB9_9ZZZZ</name>
<dbReference type="AlphaFoldDB" id="A0A645HYB9"/>
<accession>A0A645HYB9</accession>
<protein>
    <submittedName>
        <fullName evidence="1">Uncharacterized protein</fullName>
    </submittedName>
</protein>
<proteinExistence type="predicted"/>
<evidence type="ECO:0000313" key="1">
    <source>
        <dbReference type="EMBL" id="MPN44041.1"/>
    </source>
</evidence>
<comment type="caution">
    <text evidence="1">The sequence shown here is derived from an EMBL/GenBank/DDBJ whole genome shotgun (WGS) entry which is preliminary data.</text>
</comment>